<dbReference type="CDD" id="cd00531">
    <property type="entry name" value="NTF2_like"/>
    <property type="match status" value="1"/>
</dbReference>
<dbReference type="GO" id="GO:0004683">
    <property type="term" value="F:calcium/calmodulin-dependent protein kinase activity"/>
    <property type="evidence" value="ECO:0007669"/>
    <property type="project" value="InterPro"/>
</dbReference>
<dbReference type="GO" id="GO:0005516">
    <property type="term" value="F:calmodulin binding"/>
    <property type="evidence" value="ECO:0007669"/>
    <property type="project" value="InterPro"/>
</dbReference>
<dbReference type="STRING" id="717773.Thicy_1551"/>
<dbReference type="KEGG" id="tcy:Thicy_1551"/>
<organism evidence="2 3">
    <name type="scientific">Thiomicrospira cyclica (strain DSM 14477 / JCM 11371 / ALM1)</name>
    <name type="common">Thioalkalimicrobium cyclicum</name>
    <dbReference type="NCBI Taxonomy" id="717773"/>
    <lineage>
        <taxon>Bacteria</taxon>
        <taxon>Pseudomonadati</taxon>
        <taxon>Pseudomonadota</taxon>
        <taxon>Gammaproteobacteria</taxon>
        <taxon>Thiotrichales</taxon>
        <taxon>Piscirickettsiaceae</taxon>
        <taxon>Thiomicrospira</taxon>
    </lineage>
</organism>
<dbReference type="RefSeq" id="WP_013836084.1">
    <property type="nucleotide sequence ID" value="NC_015581.1"/>
</dbReference>
<dbReference type="InterPro" id="IPR013543">
    <property type="entry name" value="Ca/CaM-dep_prot_kinase-assoc"/>
</dbReference>
<accession>F6DAX6</accession>
<dbReference type="HOGENOM" id="CLU_123929_0_0_6"/>
<dbReference type="SUPFAM" id="SSF54427">
    <property type="entry name" value="NTF2-like"/>
    <property type="match status" value="1"/>
</dbReference>
<dbReference type="Pfam" id="PF08332">
    <property type="entry name" value="CaMKII_AD"/>
    <property type="match status" value="1"/>
</dbReference>
<dbReference type="OrthoDB" id="953853at2"/>
<proteinExistence type="predicted"/>
<sequence length="182" mass="20113">MKSTSFQITGTSGIDHSQAAGVSLSNSLRTPYQAITGSGVSRRPIDTPVSSESCYCEPADEKLAASLFDKWNAALQTGKASNVADLYADDAILLPTVSNVPRTSRNEIIDYFNHFLEKQPVGIIKQRNVKKGCNKLTDAGVYVFKLTSNGQTQEVNARYTFVYEHRNGDWKIIHHHSSMMPE</sequence>
<keyword evidence="2" id="KW-0418">Kinase</keyword>
<dbReference type="Proteomes" id="UP000009232">
    <property type="component" value="Chromosome"/>
</dbReference>
<dbReference type="AlphaFoldDB" id="F6DAX6"/>
<keyword evidence="2" id="KW-0808">Transferase</keyword>
<evidence type="ECO:0000313" key="2">
    <source>
        <dbReference type="EMBL" id="AEG32309.1"/>
    </source>
</evidence>
<dbReference type="InterPro" id="IPR011944">
    <property type="entry name" value="Steroid_delta5-4_isomerase"/>
</dbReference>
<keyword evidence="3" id="KW-1185">Reference proteome</keyword>
<reference evidence="2 3" key="1">
    <citation type="submission" date="2011-05" db="EMBL/GenBank/DDBJ databases">
        <title>Complete sequence of Thioalkalimicrobium cyclicum ALM1.</title>
        <authorList>
            <consortium name="US DOE Joint Genome Institute"/>
            <person name="Lucas S."/>
            <person name="Han J."/>
            <person name="Lapidus A."/>
            <person name="Cheng J.-F."/>
            <person name="Goodwin L."/>
            <person name="Pitluck S."/>
            <person name="Peters L."/>
            <person name="Mikhailova N."/>
            <person name="Davenport K."/>
            <person name="Han C."/>
            <person name="Tapia R."/>
            <person name="Land M."/>
            <person name="Hauser L."/>
            <person name="Kyrpides N."/>
            <person name="Ivanova N."/>
            <person name="Pagani I."/>
            <person name="Kappler U."/>
            <person name="Woyke T."/>
        </authorList>
    </citation>
    <scope>NUCLEOTIDE SEQUENCE [LARGE SCALE GENOMIC DNA]</scope>
    <source>
        <strain evidence="3">DSM 14477 / JCM 11371 / ALM1</strain>
    </source>
</reference>
<dbReference type="Gene3D" id="3.10.450.50">
    <property type="match status" value="1"/>
</dbReference>
<gene>
    <name evidence="2" type="ordered locus">Thicy_1551</name>
</gene>
<protein>
    <submittedName>
        <fullName evidence="2">Calcium/calmodulin dependent protein kinase II association-domain protein</fullName>
    </submittedName>
</protein>
<dbReference type="eggNOG" id="COG4875">
    <property type="taxonomic scope" value="Bacteria"/>
</dbReference>
<dbReference type="InterPro" id="IPR032710">
    <property type="entry name" value="NTF2-like_dom_sf"/>
</dbReference>
<evidence type="ECO:0000313" key="3">
    <source>
        <dbReference type="Proteomes" id="UP000009232"/>
    </source>
</evidence>
<dbReference type="EMBL" id="CP002776">
    <property type="protein sequence ID" value="AEG32309.1"/>
    <property type="molecule type" value="Genomic_DNA"/>
</dbReference>
<dbReference type="NCBIfam" id="TIGR02246">
    <property type="entry name" value="SgcJ/EcaC family oxidoreductase"/>
    <property type="match status" value="1"/>
</dbReference>
<evidence type="ECO:0000259" key="1">
    <source>
        <dbReference type="Pfam" id="PF08332"/>
    </source>
</evidence>
<feature type="domain" description="Calcium/calmodulin-dependent protein kinase II association-domain" evidence="1">
    <location>
        <begin position="65"/>
        <end position="181"/>
    </location>
</feature>
<name>F6DAX6_THICA</name>